<comment type="caution">
    <text evidence="5">The sequence shown here is derived from an EMBL/GenBank/DDBJ whole genome shotgun (WGS) entry which is preliminary data.</text>
</comment>
<gene>
    <name evidence="5" type="ORF">OBE_06601</name>
</gene>
<dbReference type="AlphaFoldDB" id="K1U0W5"/>
<feature type="non-terminal residue" evidence="5">
    <location>
        <position position="1"/>
    </location>
</feature>
<feature type="non-terminal residue" evidence="5">
    <location>
        <position position="166"/>
    </location>
</feature>
<dbReference type="InterPro" id="IPR036271">
    <property type="entry name" value="Tet_transcr_reg_TetR-rel_C_sf"/>
</dbReference>
<evidence type="ECO:0000313" key="5">
    <source>
        <dbReference type="EMBL" id="EKC65116.1"/>
    </source>
</evidence>
<dbReference type="InterPro" id="IPR050109">
    <property type="entry name" value="HTH-type_TetR-like_transc_reg"/>
</dbReference>
<protein>
    <submittedName>
        <fullName evidence="5">Transcriptional regulator, TetR family</fullName>
    </submittedName>
</protein>
<organism evidence="5">
    <name type="scientific">human gut metagenome</name>
    <dbReference type="NCBI Taxonomy" id="408170"/>
    <lineage>
        <taxon>unclassified sequences</taxon>
        <taxon>metagenomes</taxon>
        <taxon>organismal metagenomes</taxon>
    </lineage>
</organism>
<dbReference type="SUPFAM" id="SSF46689">
    <property type="entry name" value="Homeodomain-like"/>
    <property type="match status" value="1"/>
</dbReference>
<keyword evidence="1" id="KW-0805">Transcription regulation</keyword>
<evidence type="ECO:0000256" key="1">
    <source>
        <dbReference type="ARBA" id="ARBA00023015"/>
    </source>
</evidence>
<dbReference type="InterPro" id="IPR009057">
    <property type="entry name" value="Homeodomain-like_sf"/>
</dbReference>
<sequence>LARLAGVSKRVLYDMFEDKENLLYRVMLRYFEQNREHWRQQSAGAGNVLEELFMVLGDMMDRSEQTGRLMESLRRFYPALHERLRHEGIERNAADLRKMLQQGIGEGLFFERFNPDLAIGALYCTISALVMRRELVLPSGISEREAFVQIISTFFPRHRDPEGAPV</sequence>
<accession>K1U0W5</accession>
<dbReference type="PANTHER" id="PTHR30055">
    <property type="entry name" value="HTH-TYPE TRANSCRIPTIONAL REGULATOR RUTR"/>
    <property type="match status" value="1"/>
</dbReference>
<feature type="domain" description="HTH tetR-type" evidence="4">
    <location>
        <begin position="1"/>
        <end position="34"/>
    </location>
</feature>
<reference evidence="5" key="1">
    <citation type="journal article" date="2013" name="Environ. Microbiol.">
        <title>Microbiota from the distal guts of lean and obese adolescents exhibit partial functional redundancy besides clear differences in community structure.</title>
        <authorList>
            <person name="Ferrer M."/>
            <person name="Ruiz A."/>
            <person name="Lanza F."/>
            <person name="Haange S.B."/>
            <person name="Oberbach A."/>
            <person name="Till H."/>
            <person name="Bargiela R."/>
            <person name="Campoy C."/>
            <person name="Segura M.T."/>
            <person name="Richter M."/>
            <person name="von Bergen M."/>
            <person name="Seifert J."/>
            <person name="Suarez A."/>
        </authorList>
    </citation>
    <scope>NUCLEOTIDE SEQUENCE</scope>
</reference>
<evidence type="ECO:0000259" key="4">
    <source>
        <dbReference type="PROSITE" id="PS50977"/>
    </source>
</evidence>
<dbReference type="GO" id="GO:0003700">
    <property type="term" value="F:DNA-binding transcription factor activity"/>
    <property type="evidence" value="ECO:0007669"/>
    <property type="project" value="TreeGrafter"/>
</dbReference>
<dbReference type="InterPro" id="IPR001647">
    <property type="entry name" value="HTH_TetR"/>
</dbReference>
<dbReference type="PANTHER" id="PTHR30055:SF234">
    <property type="entry name" value="HTH-TYPE TRANSCRIPTIONAL REGULATOR BETI"/>
    <property type="match status" value="1"/>
</dbReference>
<dbReference type="PROSITE" id="PS50977">
    <property type="entry name" value="HTH_TETR_2"/>
    <property type="match status" value="1"/>
</dbReference>
<keyword evidence="3" id="KW-0804">Transcription</keyword>
<dbReference type="GO" id="GO:0000976">
    <property type="term" value="F:transcription cis-regulatory region binding"/>
    <property type="evidence" value="ECO:0007669"/>
    <property type="project" value="TreeGrafter"/>
</dbReference>
<evidence type="ECO:0000256" key="2">
    <source>
        <dbReference type="ARBA" id="ARBA00023125"/>
    </source>
</evidence>
<evidence type="ECO:0000256" key="3">
    <source>
        <dbReference type="ARBA" id="ARBA00023163"/>
    </source>
</evidence>
<proteinExistence type="predicted"/>
<dbReference type="SUPFAM" id="SSF48498">
    <property type="entry name" value="Tetracyclin repressor-like, C-terminal domain"/>
    <property type="match status" value="1"/>
</dbReference>
<keyword evidence="2" id="KW-0238">DNA-binding</keyword>
<dbReference type="EMBL" id="AJWZ01004550">
    <property type="protein sequence ID" value="EKC65116.1"/>
    <property type="molecule type" value="Genomic_DNA"/>
</dbReference>
<name>K1U0W5_9ZZZZ</name>
<dbReference type="Gene3D" id="1.10.357.10">
    <property type="entry name" value="Tetracycline Repressor, domain 2"/>
    <property type="match status" value="1"/>
</dbReference>